<name>A0A645EGW5_9ZZZZ</name>
<dbReference type="AlphaFoldDB" id="A0A645EGW5"/>
<evidence type="ECO:0000313" key="1">
    <source>
        <dbReference type="EMBL" id="MPN00522.1"/>
    </source>
</evidence>
<protein>
    <submittedName>
        <fullName evidence="1">Uncharacterized protein</fullName>
    </submittedName>
</protein>
<proteinExistence type="predicted"/>
<comment type="caution">
    <text evidence="1">The sequence shown here is derived from an EMBL/GenBank/DDBJ whole genome shotgun (WGS) entry which is preliminary data.</text>
</comment>
<dbReference type="EMBL" id="VSSQ01046563">
    <property type="protein sequence ID" value="MPN00522.1"/>
    <property type="molecule type" value="Genomic_DNA"/>
</dbReference>
<reference evidence="1" key="1">
    <citation type="submission" date="2019-08" db="EMBL/GenBank/DDBJ databases">
        <authorList>
            <person name="Kucharzyk K."/>
            <person name="Murdoch R.W."/>
            <person name="Higgins S."/>
            <person name="Loffler F."/>
        </authorList>
    </citation>
    <scope>NUCLEOTIDE SEQUENCE</scope>
</reference>
<sequence>MFTQGFACQATCQNAIQFSVAGLCEQHHIQRVVGNFAAVRRKRIQTFGQRALQIGKAANVGVRHFTQFCHVIVEGRLLNIEGFIRTPAWQNFHGEAAVFCDRCVMLQRIDRIVSRADHFHVHLLHDAACGEFILRQQFVALIPDFVRRRRRKQLTCHAEWATQFKVRPVV</sequence>
<gene>
    <name evidence="1" type="ORF">SDC9_147717</name>
</gene>
<organism evidence="1">
    <name type="scientific">bioreactor metagenome</name>
    <dbReference type="NCBI Taxonomy" id="1076179"/>
    <lineage>
        <taxon>unclassified sequences</taxon>
        <taxon>metagenomes</taxon>
        <taxon>ecological metagenomes</taxon>
    </lineage>
</organism>
<accession>A0A645EGW5</accession>